<feature type="transmembrane region" description="Helical" evidence="1">
    <location>
        <begin position="245"/>
        <end position="264"/>
    </location>
</feature>
<dbReference type="EMBL" id="LUUH01000066">
    <property type="protein sequence ID" value="OAI01761.1"/>
    <property type="molecule type" value="Genomic_DNA"/>
</dbReference>
<evidence type="ECO:0000256" key="2">
    <source>
        <dbReference type="SAM" id="SignalP"/>
    </source>
</evidence>
<comment type="caution">
    <text evidence="3">The sequence shown here is derived from an EMBL/GenBank/DDBJ whole genome shotgun (WGS) entry which is preliminary data.</text>
</comment>
<organism evidence="3 4">
    <name type="scientific">Methylomonas methanica</name>
    <dbReference type="NCBI Taxonomy" id="421"/>
    <lineage>
        <taxon>Bacteria</taxon>
        <taxon>Pseudomonadati</taxon>
        <taxon>Pseudomonadota</taxon>
        <taxon>Gammaproteobacteria</taxon>
        <taxon>Methylococcales</taxon>
        <taxon>Methylococcaceae</taxon>
        <taxon>Methylomonas</taxon>
    </lineage>
</organism>
<accession>A0A177M819</accession>
<evidence type="ECO:0000313" key="4">
    <source>
        <dbReference type="Proteomes" id="UP000077763"/>
    </source>
</evidence>
<keyword evidence="2" id="KW-0732">Signal</keyword>
<proteinExistence type="predicted"/>
<evidence type="ECO:0008006" key="5">
    <source>
        <dbReference type="Google" id="ProtNLM"/>
    </source>
</evidence>
<feature type="signal peptide" evidence="2">
    <location>
        <begin position="1"/>
        <end position="21"/>
    </location>
</feature>
<evidence type="ECO:0000256" key="1">
    <source>
        <dbReference type="SAM" id="Phobius"/>
    </source>
</evidence>
<name>A0A177M819_METMH</name>
<sequence length="274" mass="28668">MSKLSFFVSTLALVWLPNAQAAYSGSLSFVQPTGTVDVTDNIPVWLKLSLDATSDPLFFSSTGGGNPPFGINPANYPTSFSYYDSGTSQSVYINNGVLVAVDTIFLSTSIGCTGTFLADGCSSAPYEFNFDTSSPDSILTKQNIALSPGDSLDYLLGTFTPNNGAAPAGNYEFYASGLTMYFYGTVRAPKLDDNGAPVLDGNGDPVLVDFVNAEGSFEIASTACAVQTGPTCPDIFARTAVAAPVPVPAAFWLFGSAMLGFVGYSRRGVSARLV</sequence>
<gene>
    <name evidence="3" type="ORF">A1353_00645</name>
</gene>
<feature type="chain" id="PRO_5008067770" description="Secreted protein" evidence="2">
    <location>
        <begin position="22"/>
        <end position="274"/>
    </location>
</feature>
<reference evidence="3 4" key="1">
    <citation type="submission" date="2016-03" db="EMBL/GenBank/DDBJ databases">
        <authorList>
            <person name="Ploux O."/>
        </authorList>
    </citation>
    <scope>NUCLEOTIDE SEQUENCE [LARGE SCALE GENOMIC DNA]</scope>
    <source>
        <strain evidence="3 4">R-45371</strain>
    </source>
</reference>
<keyword evidence="1" id="KW-0472">Membrane</keyword>
<keyword evidence="1" id="KW-0812">Transmembrane</keyword>
<keyword evidence="1" id="KW-1133">Transmembrane helix</keyword>
<dbReference type="RefSeq" id="WP_064037509.1">
    <property type="nucleotide sequence ID" value="NZ_LUUH01000066.1"/>
</dbReference>
<dbReference type="Proteomes" id="UP000077763">
    <property type="component" value="Unassembled WGS sequence"/>
</dbReference>
<evidence type="ECO:0000313" key="3">
    <source>
        <dbReference type="EMBL" id="OAI01761.1"/>
    </source>
</evidence>
<protein>
    <recommendedName>
        <fullName evidence="5">Secreted protein</fullName>
    </recommendedName>
</protein>
<dbReference type="AlphaFoldDB" id="A0A177M819"/>